<name>A0AAV3PAD6_LITER</name>
<keyword evidence="3" id="KW-1185">Reference proteome</keyword>
<evidence type="ECO:0000313" key="2">
    <source>
        <dbReference type="EMBL" id="GAA0148153.1"/>
    </source>
</evidence>
<evidence type="ECO:0000313" key="3">
    <source>
        <dbReference type="Proteomes" id="UP001454036"/>
    </source>
</evidence>
<protein>
    <submittedName>
        <fullName evidence="2">Uncharacterized protein</fullName>
    </submittedName>
</protein>
<feature type="region of interest" description="Disordered" evidence="1">
    <location>
        <begin position="1"/>
        <end position="59"/>
    </location>
</feature>
<comment type="caution">
    <text evidence="2">The sequence shown here is derived from an EMBL/GenBank/DDBJ whole genome shotgun (WGS) entry which is preliminary data.</text>
</comment>
<organism evidence="2 3">
    <name type="scientific">Lithospermum erythrorhizon</name>
    <name type="common">Purple gromwell</name>
    <name type="synonym">Lithospermum officinale var. erythrorhizon</name>
    <dbReference type="NCBI Taxonomy" id="34254"/>
    <lineage>
        <taxon>Eukaryota</taxon>
        <taxon>Viridiplantae</taxon>
        <taxon>Streptophyta</taxon>
        <taxon>Embryophyta</taxon>
        <taxon>Tracheophyta</taxon>
        <taxon>Spermatophyta</taxon>
        <taxon>Magnoliopsida</taxon>
        <taxon>eudicotyledons</taxon>
        <taxon>Gunneridae</taxon>
        <taxon>Pentapetalae</taxon>
        <taxon>asterids</taxon>
        <taxon>lamiids</taxon>
        <taxon>Boraginales</taxon>
        <taxon>Boraginaceae</taxon>
        <taxon>Boraginoideae</taxon>
        <taxon>Lithospermeae</taxon>
        <taxon>Lithospermum</taxon>
    </lineage>
</organism>
<proteinExistence type="predicted"/>
<feature type="compositionally biased region" description="Low complexity" evidence="1">
    <location>
        <begin position="46"/>
        <end position="59"/>
    </location>
</feature>
<dbReference type="EMBL" id="BAABME010001191">
    <property type="protein sequence ID" value="GAA0148153.1"/>
    <property type="molecule type" value="Genomic_DNA"/>
</dbReference>
<evidence type="ECO:0000256" key="1">
    <source>
        <dbReference type="SAM" id="MobiDB-lite"/>
    </source>
</evidence>
<gene>
    <name evidence="2" type="ORF">LIER_07674</name>
</gene>
<feature type="region of interest" description="Disordered" evidence="1">
    <location>
        <begin position="345"/>
        <end position="392"/>
    </location>
</feature>
<reference evidence="2 3" key="1">
    <citation type="submission" date="2024-01" db="EMBL/GenBank/DDBJ databases">
        <title>The complete chloroplast genome sequence of Lithospermum erythrorhizon: insights into the phylogenetic relationship among Boraginaceae species and the maternal lineages of purple gromwells.</title>
        <authorList>
            <person name="Okada T."/>
            <person name="Watanabe K."/>
        </authorList>
    </citation>
    <scope>NUCLEOTIDE SEQUENCE [LARGE SCALE GENOMIC DNA]</scope>
</reference>
<sequence length="403" mass="43389">MSDSTNSRPEGQGYNRDARSSSSPQVSSSLDASDGSGSSRPLQAIPLASRAPSSSRSPLQAKKVRAHIHLCGSKISEKDLVDLRARYDIPPSVMLRSPKATDRANAPPPGLRTFFCGVLFSLSPDRCDTYGEILPHLLLAAYSEGWLPLLHSEDRDESFCGAFSSKVEPDTWRPFFFYASSEGLPQGVPFGFMARPKSPSALPRSAKHKADAYAFSTYWGDKLPMPLHFYTDRQVLKDAGLSSIADADLGALEALRVSYQVPDSVPPPSQAAPTVALNQLPLRPPAPGPVEVSSSSEEDEALSPLLRRYLLFHGLTSFVELLVASILTWAIRHRLRPPLVEASAPSLHDAAPKSPRMGTNTLPSPEGHLSPYSPLPPANQVPSVTPGDAGGQHCATVVLEPED</sequence>
<dbReference type="AlphaFoldDB" id="A0AAV3PAD6"/>
<accession>A0AAV3PAD6</accession>
<feature type="compositionally biased region" description="Low complexity" evidence="1">
    <location>
        <begin position="20"/>
        <end position="39"/>
    </location>
</feature>
<dbReference type="Proteomes" id="UP001454036">
    <property type="component" value="Unassembled WGS sequence"/>
</dbReference>